<comment type="caution">
    <text evidence="2">The sequence shown here is derived from an EMBL/GenBank/DDBJ whole genome shotgun (WGS) entry which is preliminary data.</text>
</comment>
<evidence type="ECO:0000313" key="3">
    <source>
        <dbReference type="Proteomes" id="UP000641588"/>
    </source>
</evidence>
<evidence type="ECO:0000313" key="2">
    <source>
        <dbReference type="EMBL" id="NOU91875.1"/>
    </source>
</evidence>
<dbReference type="AlphaFoldDB" id="A0A972GSD0"/>
<keyword evidence="1" id="KW-1133">Transmembrane helix</keyword>
<organism evidence="2 3">
    <name type="scientific">Paenibacillus foliorum</name>
    <dbReference type="NCBI Taxonomy" id="2654974"/>
    <lineage>
        <taxon>Bacteria</taxon>
        <taxon>Bacillati</taxon>
        <taxon>Bacillota</taxon>
        <taxon>Bacilli</taxon>
        <taxon>Bacillales</taxon>
        <taxon>Paenibacillaceae</taxon>
        <taxon>Paenibacillus</taxon>
    </lineage>
</organism>
<keyword evidence="1" id="KW-0812">Transmembrane</keyword>
<keyword evidence="1" id="KW-0472">Membrane</keyword>
<dbReference type="RefSeq" id="WP_171650048.1">
    <property type="nucleotide sequence ID" value="NZ_WHOD01000004.1"/>
</dbReference>
<keyword evidence="3" id="KW-1185">Reference proteome</keyword>
<name>A0A972GSD0_9BACL</name>
<reference evidence="2" key="1">
    <citation type="submission" date="2019-10" db="EMBL/GenBank/DDBJ databases">
        <title>Description of Paenibacillus glebae sp. nov.</title>
        <authorList>
            <person name="Carlier A."/>
            <person name="Qi S."/>
        </authorList>
    </citation>
    <scope>NUCLEOTIDE SEQUENCE</scope>
    <source>
        <strain evidence="2">LMG 31456</strain>
    </source>
</reference>
<evidence type="ECO:0000256" key="1">
    <source>
        <dbReference type="SAM" id="Phobius"/>
    </source>
</evidence>
<protein>
    <submittedName>
        <fullName evidence="2">Uncharacterized protein</fullName>
    </submittedName>
</protein>
<dbReference type="EMBL" id="WHOD01000004">
    <property type="protein sequence ID" value="NOU91875.1"/>
    <property type="molecule type" value="Genomic_DNA"/>
</dbReference>
<feature type="transmembrane region" description="Helical" evidence="1">
    <location>
        <begin position="43"/>
        <end position="61"/>
    </location>
</feature>
<proteinExistence type="predicted"/>
<gene>
    <name evidence="2" type="ORF">GC093_01295</name>
</gene>
<sequence length="63" mass="6945">MTLIIVTMLAALIGTLLVGFSKKNKAGDPSYDRQLVGNWGRLGVYYIAMTVILVVLLVFMLRS</sequence>
<dbReference type="Proteomes" id="UP000641588">
    <property type="component" value="Unassembled WGS sequence"/>
</dbReference>
<accession>A0A972GSD0</accession>